<dbReference type="PANTHER" id="PTHR48190">
    <property type="entry name" value="PROGRAMMED CELL DEATH PROTEIN 7"/>
    <property type="match status" value="1"/>
</dbReference>
<name>A0ABN7A7K8_9HEMI</name>
<dbReference type="PANTHER" id="PTHR48190:SF2">
    <property type="entry name" value="PROGRAMMED CELL DEATH PROTEIN 7"/>
    <property type="match status" value="1"/>
</dbReference>
<evidence type="ECO:0000313" key="1">
    <source>
        <dbReference type="EMBL" id="BES88270.1"/>
    </source>
</evidence>
<dbReference type="InterPro" id="IPR052831">
    <property type="entry name" value="Apoptosis_promoter"/>
</dbReference>
<keyword evidence="2" id="KW-1185">Reference proteome</keyword>
<evidence type="ECO:0008006" key="3">
    <source>
        <dbReference type="Google" id="ProtNLM"/>
    </source>
</evidence>
<reference evidence="1 2" key="1">
    <citation type="submission" date="2023-09" db="EMBL/GenBank/DDBJ databases">
        <title>Nesidiocoris tenuis whole genome shotgun sequence.</title>
        <authorList>
            <person name="Shibata T."/>
            <person name="Shimoda M."/>
            <person name="Kobayashi T."/>
            <person name="Uehara T."/>
        </authorList>
    </citation>
    <scope>NUCLEOTIDE SEQUENCE [LARGE SCALE GENOMIC DNA]</scope>
    <source>
        <strain evidence="1 2">Japan</strain>
    </source>
</reference>
<gene>
    <name evidence="1" type="ORF">NTJ_01076</name>
</gene>
<sequence>MSISPTASQYFNAPPSNTTCTKLSQADATNVTSDSSALISKYQPIKRTPKTRLNVSTVRVLLSNYRHLALSVERLSSYLEVTKKTLSEEAWNLKYEELEGKMNLLLESKQQIEDPNFISLVHRSVGSARKKRKLLSRKKQEWRKFKEKMPDFRREKHKRIDLWLERMQDQVERAQREEIVKKEADLVLSDVYMKRHEGKRILGLLNSLKKLRNAKALQRESSQQPITREIASSTEKVIDNLKDMWTAQMNEYSKEEEGLKVMMNDAAVKRVNNEEKSWKSTLNSWTVTMLGSSFLADPLQVSPADGELFFRVRREWDQFTTDRVSLLSSCIPSGYVVPAEPSSDSWADFAAELA</sequence>
<accession>A0ABN7A7K8</accession>
<evidence type="ECO:0000313" key="2">
    <source>
        <dbReference type="Proteomes" id="UP001307889"/>
    </source>
</evidence>
<dbReference type="EMBL" id="AP028909">
    <property type="protein sequence ID" value="BES88270.1"/>
    <property type="molecule type" value="Genomic_DNA"/>
</dbReference>
<dbReference type="Proteomes" id="UP001307889">
    <property type="component" value="Chromosome 1"/>
</dbReference>
<dbReference type="Pfam" id="PF16021">
    <property type="entry name" value="PDCD7"/>
    <property type="match status" value="1"/>
</dbReference>
<proteinExistence type="predicted"/>
<dbReference type="InterPro" id="IPR031974">
    <property type="entry name" value="PDCD7"/>
</dbReference>
<organism evidence="1 2">
    <name type="scientific">Nesidiocoris tenuis</name>
    <dbReference type="NCBI Taxonomy" id="355587"/>
    <lineage>
        <taxon>Eukaryota</taxon>
        <taxon>Metazoa</taxon>
        <taxon>Ecdysozoa</taxon>
        <taxon>Arthropoda</taxon>
        <taxon>Hexapoda</taxon>
        <taxon>Insecta</taxon>
        <taxon>Pterygota</taxon>
        <taxon>Neoptera</taxon>
        <taxon>Paraneoptera</taxon>
        <taxon>Hemiptera</taxon>
        <taxon>Heteroptera</taxon>
        <taxon>Panheteroptera</taxon>
        <taxon>Cimicomorpha</taxon>
        <taxon>Miridae</taxon>
        <taxon>Dicyphina</taxon>
        <taxon>Nesidiocoris</taxon>
    </lineage>
</organism>
<protein>
    <recommendedName>
        <fullName evidence="3">Programmed cell death protein 7</fullName>
    </recommendedName>
</protein>